<dbReference type="Gene3D" id="3.20.20.70">
    <property type="entry name" value="Aldolase class I"/>
    <property type="match status" value="1"/>
</dbReference>
<dbReference type="SMART" id="SM01130">
    <property type="entry name" value="DHDPS"/>
    <property type="match status" value="1"/>
</dbReference>
<evidence type="ECO:0000256" key="2">
    <source>
        <dbReference type="ARBA" id="ARBA00004983"/>
    </source>
</evidence>
<evidence type="ECO:0000256" key="5">
    <source>
        <dbReference type="HAMAP-Rule" id="MF_00694"/>
    </source>
</evidence>
<name>A0ABT8GI21_9MICO</name>
<dbReference type="Proteomes" id="UP001172708">
    <property type="component" value="Unassembled WGS sequence"/>
</dbReference>
<gene>
    <name evidence="7" type="ORF">QQX02_09110</name>
</gene>
<dbReference type="InterPro" id="IPR013785">
    <property type="entry name" value="Aldolase_TIM"/>
</dbReference>
<dbReference type="PIRSF" id="PIRSF001365">
    <property type="entry name" value="DHDPS"/>
    <property type="match status" value="1"/>
</dbReference>
<dbReference type="PANTHER" id="PTHR12128:SF19">
    <property type="entry name" value="5-DEHYDRO-4-DEOXYGLUCARATE DEHYDRATASE 2-RELATED"/>
    <property type="match status" value="1"/>
</dbReference>
<dbReference type="SUPFAM" id="SSF51569">
    <property type="entry name" value="Aldolase"/>
    <property type="match status" value="1"/>
</dbReference>
<dbReference type="Pfam" id="PF00701">
    <property type="entry name" value="DHDPS"/>
    <property type="match status" value="1"/>
</dbReference>
<sequence>MTFGEGVYFFPVTPFDDSGEVDLDLAATLIHDGVGHGAGAVFPACGTGEFHALSLEEHHGVVETAVRAVAGRVPVVAGAGGPLGHAIAVARGAERAGADALLIMPPYLVQGPQTGVVAYVEAVVAATALPAIVYHRANAQLTRESAARLLRHPQVVGLKDGVGDVALAQQFVLEARAAGHGTLFFNGLLTAEASQAAYRAIGVPLYSSAAFAMAPDVATAFHHALESGDDEAQARLLDGFYTPLIELRDETPGFAVSLIKAGLRLAGHRVGSVRPPLMDPSRDQLDRLRAILERGRDLVA</sequence>
<protein>
    <recommendedName>
        <fullName evidence="5">Probable 5-dehydro-4-deoxyglucarate dehydratase</fullName>
        <ecNumber evidence="5">4.2.1.41</ecNumber>
    </recommendedName>
    <alternativeName>
        <fullName evidence="5">5-keto-4-deoxy-glucarate dehydratase</fullName>
        <shortName evidence="5">KDGDH</shortName>
    </alternativeName>
</protein>
<comment type="caution">
    <text evidence="7">The sequence shown here is derived from an EMBL/GenBank/DDBJ whole genome shotgun (WGS) entry which is preliminary data.</text>
</comment>
<comment type="similarity">
    <text evidence="3 5 6">Belongs to the DapA family.</text>
</comment>
<comment type="pathway">
    <text evidence="2 5">Carbohydrate acid metabolism; D-glucarate degradation; 2,5-dioxopentanoate from D-glucarate: step 2/2.</text>
</comment>
<dbReference type="EMBL" id="JAUHQA010000001">
    <property type="protein sequence ID" value="MDN4481078.1"/>
    <property type="molecule type" value="Genomic_DNA"/>
</dbReference>
<proteinExistence type="inferred from homology"/>
<keyword evidence="8" id="KW-1185">Reference proteome</keyword>
<dbReference type="EC" id="4.2.1.41" evidence="5"/>
<evidence type="ECO:0000313" key="8">
    <source>
        <dbReference type="Proteomes" id="UP001172708"/>
    </source>
</evidence>
<accession>A0ABT8GI21</accession>
<evidence type="ECO:0000313" key="7">
    <source>
        <dbReference type="EMBL" id="MDN4481078.1"/>
    </source>
</evidence>
<evidence type="ECO:0000256" key="6">
    <source>
        <dbReference type="PIRNR" id="PIRNR001365"/>
    </source>
</evidence>
<evidence type="ECO:0000256" key="1">
    <source>
        <dbReference type="ARBA" id="ARBA00001446"/>
    </source>
</evidence>
<evidence type="ECO:0000256" key="3">
    <source>
        <dbReference type="ARBA" id="ARBA00007592"/>
    </source>
</evidence>
<organism evidence="7 8">
    <name type="scientific">Demequina muriae</name>
    <dbReference type="NCBI Taxonomy" id="3051664"/>
    <lineage>
        <taxon>Bacteria</taxon>
        <taxon>Bacillati</taxon>
        <taxon>Actinomycetota</taxon>
        <taxon>Actinomycetes</taxon>
        <taxon>Micrococcales</taxon>
        <taxon>Demequinaceae</taxon>
        <taxon>Demequina</taxon>
    </lineage>
</organism>
<dbReference type="NCBIfam" id="NF002958">
    <property type="entry name" value="PRK03620.1"/>
    <property type="match status" value="1"/>
</dbReference>
<dbReference type="InterPro" id="IPR002220">
    <property type="entry name" value="DapA-like"/>
</dbReference>
<reference evidence="7" key="1">
    <citation type="submission" date="2023-06" db="EMBL/GenBank/DDBJ databases">
        <title>Egi l300058.</title>
        <authorList>
            <person name="Gao L."/>
            <person name="Fang B.-Z."/>
            <person name="Li W.-J."/>
        </authorList>
    </citation>
    <scope>NUCLEOTIDE SEQUENCE</scope>
    <source>
        <strain evidence="7">EGI L300058</strain>
    </source>
</reference>
<dbReference type="PANTHER" id="PTHR12128">
    <property type="entry name" value="DIHYDRODIPICOLINATE SYNTHASE"/>
    <property type="match status" value="1"/>
</dbReference>
<evidence type="ECO:0000256" key="4">
    <source>
        <dbReference type="ARBA" id="ARBA00023239"/>
    </source>
</evidence>
<dbReference type="HAMAP" id="MF_00694">
    <property type="entry name" value="KDGDH"/>
    <property type="match status" value="1"/>
</dbReference>
<dbReference type="InterPro" id="IPR017655">
    <property type="entry name" value="Dehydro-deoxyglucarate_dehyd"/>
</dbReference>
<keyword evidence="4 5" id="KW-0456">Lyase</keyword>
<dbReference type="GO" id="GO:0047448">
    <property type="term" value="F:5-dehydro-4-deoxyglucarate dehydratase activity"/>
    <property type="evidence" value="ECO:0007669"/>
    <property type="project" value="UniProtKB-EC"/>
</dbReference>
<comment type="catalytic activity">
    <reaction evidence="1 5">
        <text>5-dehydro-4-deoxy-D-glucarate + H(+) = 2,5-dioxopentanoate + CO2 + H2O</text>
        <dbReference type="Rhea" id="RHEA:24608"/>
        <dbReference type="ChEBI" id="CHEBI:15377"/>
        <dbReference type="ChEBI" id="CHEBI:15378"/>
        <dbReference type="ChEBI" id="CHEBI:16526"/>
        <dbReference type="ChEBI" id="CHEBI:42819"/>
        <dbReference type="ChEBI" id="CHEBI:58136"/>
        <dbReference type="EC" id="4.2.1.41"/>
    </reaction>
</comment>